<dbReference type="InterPro" id="IPR029060">
    <property type="entry name" value="PIN-like_dom_sf"/>
</dbReference>
<keyword evidence="1" id="KW-1185">Reference proteome</keyword>
<name>A0ABM1JB37_POLDO</name>
<dbReference type="RefSeq" id="XP_015189675.1">
    <property type="nucleotide sequence ID" value="XM_015334189.1"/>
</dbReference>
<organism evidence="1 2">
    <name type="scientific">Polistes dominula</name>
    <name type="common">European paper wasp</name>
    <name type="synonym">Vespa dominula</name>
    <dbReference type="NCBI Taxonomy" id="743375"/>
    <lineage>
        <taxon>Eukaryota</taxon>
        <taxon>Metazoa</taxon>
        <taxon>Ecdysozoa</taxon>
        <taxon>Arthropoda</taxon>
        <taxon>Hexapoda</taxon>
        <taxon>Insecta</taxon>
        <taxon>Pterygota</taxon>
        <taxon>Neoptera</taxon>
        <taxon>Endopterygota</taxon>
        <taxon>Hymenoptera</taxon>
        <taxon>Apocrita</taxon>
        <taxon>Aculeata</taxon>
        <taxon>Vespoidea</taxon>
        <taxon>Vespidae</taxon>
        <taxon>Polistinae</taxon>
        <taxon>Polistini</taxon>
        <taxon>Polistes</taxon>
    </lineage>
</organism>
<dbReference type="Proteomes" id="UP000694924">
    <property type="component" value="Unplaced"/>
</dbReference>
<reference evidence="2" key="1">
    <citation type="submission" date="2025-08" db="UniProtKB">
        <authorList>
            <consortium name="RefSeq"/>
        </authorList>
    </citation>
    <scope>IDENTIFICATION</scope>
    <source>
        <tissue evidence="2">Whole body</tissue>
    </source>
</reference>
<evidence type="ECO:0000313" key="2">
    <source>
        <dbReference type="RefSeq" id="XP_015189675.1"/>
    </source>
</evidence>
<gene>
    <name evidence="2" type="primary">LOC107073500</name>
</gene>
<dbReference type="GeneID" id="107073500"/>
<dbReference type="SUPFAM" id="SSF88723">
    <property type="entry name" value="PIN domain-like"/>
    <property type="match status" value="1"/>
</dbReference>
<evidence type="ECO:0000313" key="1">
    <source>
        <dbReference type="Proteomes" id="UP000694924"/>
    </source>
</evidence>
<sequence length="321" mass="36832">MAKMIGKNAEDISLSRLYRVKNLSNAGTEVHLNDGKPYVNIDSHLLFQRISVGIGNNTEALKKAMKYELAPSPLSLFDEKGWMRKNRKCDLYTLFKATFPSQFIQDNCTFVVDGGWLLRQVVWSRGKTYNEIFGLYLSYIIKFFREDAVVIFDGYRDDIIGVKSYERLRRKEQCMAADVEIALDKLMITTQAKFLANIANKFKFVQLLSDYLIANGVQTVIANEDADSMIVNKEIDIEKRGSSTNPPVVVVGNDIDLFMLLIGLTPEDTTIYFYKITSTGKKKVLYSTEYYKKLKPFILFLMRLPVVIQRVLFTIKGKKRL</sequence>
<protein>
    <submittedName>
        <fullName evidence="2">Uncharacterized protein LOC107073500</fullName>
    </submittedName>
</protein>
<accession>A0ABM1JB37</accession>
<proteinExistence type="predicted"/>